<name>A0A843X1J7_COLES</name>
<comment type="caution">
    <text evidence="2">The sequence shown here is derived from an EMBL/GenBank/DDBJ whole genome shotgun (WGS) entry which is preliminary data.</text>
</comment>
<organism evidence="2 3">
    <name type="scientific">Colocasia esculenta</name>
    <name type="common">Wild taro</name>
    <name type="synonym">Arum esculentum</name>
    <dbReference type="NCBI Taxonomy" id="4460"/>
    <lineage>
        <taxon>Eukaryota</taxon>
        <taxon>Viridiplantae</taxon>
        <taxon>Streptophyta</taxon>
        <taxon>Embryophyta</taxon>
        <taxon>Tracheophyta</taxon>
        <taxon>Spermatophyta</taxon>
        <taxon>Magnoliopsida</taxon>
        <taxon>Liliopsida</taxon>
        <taxon>Araceae</taxon>
        <taxon>Aroideae</taxon>
        <taxon>Colocasieae</taxon>
        <taxon>Colocasia</taxon>
    </lineage>
</organism>
<dbReference type="EMBL" id="NMUH01004287">
    <property type="protein sequence ID" value="MQM09090.1"/>
    <property type="molecule type" value="Genomic_DNA"/>
</dbReference>
<feature type="transmembrane region" description="Helical" evidence="1">
    <location>
        <begin position="45"/>
        <end position="71"/>
    </location>
</feature>
<sequence>MSSRTEFLTVCTFHAVLVVVLLPHFRCRRDFSAVAGRAPGGGDGAVVGVPVASSGSPVSVYVTLGIIALPGPWIRGRRLRKSGPWHGPRVGFSGRYSWYQSESLTGLVQKEVSTDESVALPQAAAVAAGGQQQQEYQPQPQQYADYFPLAEQFFRNLYQGAYQPGQAVAGVQFPVPPPVVPEQQVEPEVEQPEHQ</sequence>
<keyword evidence="1" id="KW-0812">Transmembrane</keyword>
<feature type="transmembrane region" description="Helical" evidence="1">
    <location>
        <begin position="7"/>
        <end position="25"/>
    </location>
</feature>
<reference evidence="2" key="1">
    <citation type="submission" date="2017-07" db="EMBL/GenBank/DDBJ databases">
        <title>Taro Niue Genome Assembly and Annotation.</title>
        <authorList>
            <person name="Atibalentja N."/>
            <person name="Keating K."/>
            <person name="Fields C.J."/>
        </authorList>
    </citation>
    <scope>NUCLEOTIDE SEQUENCE</scope>
    <source>
        <strain evidence="2">Niue_2</strain>
        <tissue evidence="2">Leaf</tissue>
    </source>
</reference>
<proteinExistence type="predicted"/>
<evidence type="ECO:0000313" key="2">
    <source>
        <dbReference type="EMBL" id="MQM09090.1"/>
    </source>
</evidence>
<keyword evidence="1" id="KW-0472">Membrane</keyword>
<keyword evidence="1" id="KW-1133">Transmembrane helix</keyword>
<keyword evidence="3" id="KW-1185">Reference proteome</keyword>
<accession>A0A843X1J7</accession>
<evidence type="ECO:0000256" key="1">
    <source>
        <dbReference type="SAM" id="Phobius"/>
    </source>
</evidence>
<protein>
    <submittedName>
        <fullName evidence="2">Uncharacterized protein</fullName>
    </submittedName>
</protein>
<dbReference type="Proteomes" id="UP000652761">
    <property type="component" value="Unassembled WGS sequence"/>
</dbReference>
<evidence type="ECO:0000313" key="3">
    <source>
        <dbReference type="Proteomes" id="UP000652761"/>
    </source>
</evidence>
<dbReference type="AlphaFoldDB" id="A0A843X1J7"/>
<gene>
    <name evidence="2" type="ORF">Taro_041955</name>
</gene>